<sequence length="70" mass="7961">MVRVIDTSRYNSKVNINTITPDAWPIDRVAHETVGLHRRKHRKTKVNHPSSTSQINQLAIMKHLPPLQGG</sequence>
<evidence type="ECO:0000256" key="1">
    <source>
        <dbReference type="SAM" id="MobiDB-lite"/>
    </source>
</evidence>
<evidence type="ECO:0000313" key="2">
    <source>
        <dbReference type="EMBL" id="KZS00940.1"/>
    </source>
</evidence>
<dbReference type="AlphaFoldDB" id="A0A0P5RAV6"/>
<comment type="caution">
    <text evidence="2">The sequence shown here is derived from an EMBL/GenBank/DDBJ whole genome shotgun (WGS) entry which is preliminary data.</text>
</comment>
<keyword evidence="3" id="KW-1185">Reference proteome</keyword>
<dbReference type="Proteomes" id="UP000076858">
    <property type="component" value="Unassembled WGS sequence"/>
</dbReference>
<feature type="compositionally biased region" description="Basic residues" evidence="1">
    <location>
        <begin position="36"/>
        <end position="46"/>
    </location>
</feature>
<feature type="region of interest" description="Disordered" evidence="1">
    <location>
        <begin position="35"/>
        <end position="70"/>
    </location>
</feature>
<feature type="compositionally biased region" description="Polar residues" evidence="1">
    <location>
        <begin position="47"/>
        <end position="57"/>
    </location>
</feature>
<reference evidence="2 3" key="1">
    <citation type="submission" date="2016-03" db="EMBL/GenBank/DDBJ databases">
        <title>EvidentialGene: Evidence-directed Construction of Genes on Genomes.</title>
        <authorList>
            <person name="Gilbert D.G."/>
            <person name="Choi J.-H."/>
            <person name="Mockaitis K."/>
            <person name="Colbourne J."/>
            <person name="Pfrender M."/>
        </authorList>
    </citation>
    <scope>NUCLEOTIDE SEQUENCE [LARGE SCALE GENOMIC DNA]</scope>
    <source>
        <strain evidence="2 3">Xinb3</strain>
        <tissue evidence="2">Complete organism</tissue>
    </source>
</reference>
<proteinExistence type="predicted"/>
<dbReference type="EMBL" id="LRGB01008047">
    <property type="protein sequence ID" value="KZS00940.1"/>
    <property type="molecule type" value="Genomic_DNA"/>
</dbReference>
<accession>A0A0P5RAV6</accession>
<name>A0A0P5RAV6_9CRUS</name>
<gene>
    <name evidence="2" type="ORF">APZ42_002568</name>
</gene>
<protein>
    <submittedName>
        <fullName evidence="2">Uncharacterized protein</fullName>
    </submittedName>
</protein>
<organism evidence="2 3">
    <name type="scientific">Daphnia magna</name>
    <dbReference type="NCBI Taxonomy" id="35525"/>
    <lineage>
        <taxon>Eukaryota</taxon>
        <taxon>Metazoa</taxon>
        <taxon>Ecdysozoa</taxon>
        <taxon>Arthropoda</taxon>
        <taxon>Crustacea</taxon>
        <taxon>Branchiopoda</taxon>
        <taxon>Diplostraca</taxon>
        <taxon>Cladocera</taxon>
        <taxon>Anomopoda</taxon>
        <taxon>Daphniidae</taxon>
        <taxon>Daphnia</taxon>
    </lineage>
</organism>
<evidence type="ECO:0000313" key="3">
    <source>
        <dbReference type="Proteomes" id="UP000076858"/>
    </source>
</evidence>